<evidence type="ECO:0000259" key="4">
    <source>
        <dbReference type="PROSITE" id="PS51352"/>
    </source>
</evidence>
<feature type="transmembrane region" description="Helical" evidence="3">
    <location>
        <begin position="253"/>
        <end position="272"/>
    </location>
</feature>
<dbReference type="InterPro" id="IPR013766">
    <property type="entry name" value="Thioredoxin_domain"/>
</dbReference>
<keyword evidence="3" id="KW-1133">Transmembrane helix</keyword>
<sequence length="291" mass="31526">MGRWIKRSGRQAIQWLPGLALLLALATVMVSPSPASAQGKGLDREAALQLSKEAVGQRVGEHVLLNRDGRPVSLASFRGKPLLVSFIYTGCFQICPTTTKSLQETVRELRKSLGDNQFNVVSIGFNQPADSPQAMKAFATQNGINQPNWDFLSPPMAIVPALAANFGFAFEATPAGFDHVLQVSVLDADGRIVHQVYGIEITPGDLGEPLKMLLAGKPFSPANSLLSNLKDRVRIMCTVYDPKTGAYKVDYTLPIQIAGGVTFFIVMLAFFINELRSSRKRTHGKGGRGAV</sequence>
<dbReference type="EMBL" id="BAABBP010000047">
    <property type="protein sequence ID" value="GAA4005857.1"/>
    <property type="molecule type" value="Genomic_DNA"/>
</dbReference>
<comment type="similarity">
    <text evidence="1">Belongs to the SCO1/2 family.</text>
</comment>
<proteinExistence type="inferred from homology"/>
<dbReference type="InterPro" id="IPR036249">
    <property type="entry name" value="Thioredoxin-like_sf"/>
</dbReference>
<feature type="domain" description="Thioredoxin" evidence="4">
    <location>
        <begin position="53"/>
        <end position="215"/>
    </location>
</feature>
<dbReference type="Gene3D" id="3.40.30.10">
    <property type="entry name" value="Glutaredoxin"/>
    <property type="match status" value="1"/>
</dbReference>
<comment type="caution">
    <text evidence="5">The sequence shown here is derived from an EMBL/GenBank/DDBJ whole genome shotgun (WGS) entry which is preliminary data.</text>
</comment>
<reference evidence="6" key="1">
    <citation type="journal article" date="2019" name="Int. J. Syst. Evol. Microbiol.">
        <title>The Global Catalogue of Microorganisms (GCM) 10K type strain sequencing project: providing services to taxonomists for standard genome sequencing and annotation.</title>
        <authorList>
            <consortium name="The Broad Institute Genomics Platform"/>
            <consortium name="The Broad Institute Genome Sequencing Center for Infectious Disease"/>
            <person name="Wu L."/>
            <person name="Ma J."/>
        </authorList>
    </citation>
    <scope>NUCLEOTIDE SEQUENCE [LARGE SCALE GENOMIC DNA]</scope>
    <source>
        <strain evidence="6">JCM 17561</strain>
    </source>
</reference>
<keyword evidence="3" id="KW-0472">Membrane</keyword>
<dbReference type="CDD" id="cd02968">
    <property type="entry name" value="SCO"/>
    <property type="match status" value="1"/>
</dbReference>
<gene>
    <name evidence="5" type="ORF">GCM10022279_32370</name>
</gene>
<dbReference type="PROSITE" id="PS51352">
    <property type="entry name" value="THIOREDOXIN_2"/>
    <property type="match status" value="1"/>
</dbReference>
<dbReference type="SUPFAM" id="SSF52833">
    <property type="entry name" value="Thioredoxin-like"/>
    <property type="match status" value="1"/>
</dbReference>
<protein>
    <recommendedName>
        <fullName evidence="4">Thioredoxin domain-containing protein</fullName>
    </recommendedName>
</protein>
<organism evidence="5 6">
    <name type="scientific">Comamonas faecalis</name>
    <dbReference type="NCBI Taxonomy" id="1387849"/>
    <lineage>
        <taxon>Bacteria</taxon>
        <taxon>Pseudomonadati</taxon>
        <taxon>Pseudomonadota</taxon>
        <taxon>Betaproteobacteria</taxon>
        <taxon>Burkholderiales</taxon>
        <taxon>Comamonadaceae</taxon>
        <taxon>Comamonas</taxon>
    </lineage>
</organism>
<evidence type="ECO:0000313" key="5">
    <source>
        <dbReference type="EMBL" id="GAA4005857.1"/>
    </source>
</evidence>
<keyword evidence="2" id="KW-0186">Copper</keyword>
<keyword evidence="3" id="KW-0812">Transmembrane</keyword>
<dbReference type="RefSeq" id="WP_344869965.1">
    <property type="nucleotide sequence ID" value="NZ_BAABBP010000047.1"/>
</dbReference>
<name>A0ABP7S2W7_9BURK</name>
<evidence type="ECO:0000256" key="1">
    <source>
        <dbReference type="ARBA" id="ARBA00010996"/>
    </source>
</evidence>
<dbReference type="PANTHER" id="PTHR12151">
    <property type="entry name" value="ELECTRON TRANSPORT PROTIN SCO1/SENC FAMILY MEMBER"/>
    <property type="match status" value="1"/>
</dbReference>
<keyword evidence="6" id="KW-1185">Reference proteome</keyword>
<dbReference type="Pfam" id="PF02630">
    <property type="entry name" value="SCO1-SenC"/>
    <property type="match status" value="1"/>
</dbReference>
<dbReference type="InterPro" id="IPR003782">
    <property type="entry name" value="SCO1/SenC"/>
</dbReference>
<dbReference type="PANTHER" id="PTHR12151:SF25">
    <property type="entry name" value="LINALOOL DEHYDRATASE_ISOMERASE DOMAIN-CONTAINING PROTEIN"/>
    <property type="match status" value="1"/>
</dbReference>
<dbReference type="Proteomes" id="UP001501627">
    <property type="component" value="Unassembled WGS sequence"/>
</dbReference>
<evidence type="ECO:0000313" key="6">
    <source>
        <dbReference type="Proteomes" id="UP001501627"/>
    </source>
</evidence>
<accession>A0ABP7S2W7</accession>
<evidence type="ECO:0000256" key="2">
    <source>
        <dbReference type="ARBA" id="ARBA00023008"/>
    </source>
</evidence>
<evidence type="ECO:0000256" key="3">
    <source>
        <dbReference type="SAM" id="Phobius"/>
    </source>
</evidence>